<dbReference type="HOGENOM" id="CLU_2382060_0_0_3"/>
<dbReference type="SUPFAM" id="SSF55729">
    <property type="entry name" value="Acyl-CoA N-acyltransferases (Nat)"/>
    <property type="match status" value="1"/>
</dbReference>
<evidence type="ECO:0000313" key="1">
    <source>
        <dbReference type="EMBL" id="BAC89780.1"/>
    </source>
</evidence>
<dbReference type="InParanoid" id="Q7NJJ3"/>
<dbReference type="EMBL" id="BA000045">
    <property type="protein sequence ID" value="BAC89780.1"/>
    <property type="molecule type" value="Genomic_DNA"/>
</dbReference>
<proteinExistence type="predicted"/>
<organism evidence="1 2">
    <name type="scientific">Gloeobacter violaceus (strain ATCC 29082 / PCC 7421)</name>
    <dbReference type="NCBI Taxonomy" id="251221"/>
    <lineage>
        <taxon>Bacteria</taxon>
        <taxon>Bacillati</taxon>
        <taxon>Cyanobacteriota</taxon>
        <taxon>Cyanophyceae</taxon>
        <taxon>Gloeobacterales</taxon>
        <taxon>Gloeobacteraceae</taxon>
        <taxon>Gloeobacter</taxon>
    </lineage>
</organism>
<protein>
    <submittedName>
        <fullName evidence="1">Gsr1839 protein</fullName>
    </submittedName>
</protein>
<dbReference type="eggNOG" id="COG0456">
    <property type="taxonomic scope" value="Bacteria"/>
</dbReference>
<keyword evidence="2" id="KW-1185">Reference proteome</keyword>
<dbReference type="STRING" id="251221.gene:10759331"/>
<gene>
    <name evidence="1" type="ordered locus">gsr1839</name>
</gene>
<dbReference type="Proteomes" id="UP000000557">
    <property type="component" value="Chromosome"/>
</dbReference>
<dbReference type="Gene3D" id="3.40.630.30">
    <property type="match status" value="1"/>
</dbReference>
<dbReference type="AlphaFoldDB" id="Q7NJJ3"/>
<dbReference type="OrthoDB" id="273614at2"/>
<dbReference type="InterPro" id="IPR016181">
    <property type="entry name" value="Acyl_CoA_acyltransferase"/>
</dbReference>
<name>Q7NJJ3_GLOVI</name>
<reference evidence="1 2" key="2">
    <citation type="journal article" date="2003" name="DNA Res.">
        <title>Complete genome structure of Gloeobacter violaceus PCC 7421, a cyanobacterium that lacks thylakoids (supplement).</title>
        <authorList>
            <person name="Nakamura Y."/>
            <person name="Kaneko T."/>
            <person name="Sato S."/>
            <person name="Mimuro M."/>
            <person name="Miyashita H."/>
            <person name="Tsuchiya T."/>
            <person name="Sasamoto S."/>
            <person name="Watanabe A."/>
            <person name="Kawashima K."/>
            <person name="Kishida Y."/>
            <person name="Kiyokawa C."/>
            <person name="Kohara M."/>
            <person name="Matsumoto M."/>
            <person name="Matsuno A."/>
            <person name="Nakazaki N."/>
            <person name="Shimpo S."/>
            <person name="Takeuchi C."/>
            <person name="Yamada M."/>
            <person name="Tabata S."/>
        </authorList>
    </citation>
    <scope>NUCLEOTIDE SEQUENCE [LARGE SCALE GENOMIC DNA]</scope>
    <source>
        <strain evidence="2">ATCC 29082 / PCC 7421</strain>
    </source>
</reference>
<dbReference type="KEGG" id="gvi:gsr1839"/>
<evidence type="ECO:0000313" key="2">
    <source>
        <dbReference type="Proteomes" id="UP000000557"/>
    </source>
</evidence>
<reference evidence="1 2" key="1">
    <citation type="journal article" date="2003" name="DNA Res.">
        <title>Complete genome structure of Gloeobacter violaceus PCC 7421, a cyanobacterium that lacks thylakoids.</title>
        <authorList>
            <person name="Nakamura Y."/>
            <person name="Kaneko T."/>
            <person name="Sato S."/>
            <person name="Mimuro M."/>
            <person name="Miyashita H."/>
            <person name="Tsuchiya T."/>
            <person name="Sasamoto S."/>
            <person name="Watanabe A."/>
            <person name="Kawashima K."/>
            <person name="Kishida Y."/>
            <person name="Kiyokawa C."/>
            <person name="Kohara M."/>
            <person name="Matsumoto M."/>
            <person name="Matsuno A."/>
            <person name="Nakazaki N."/>
            <person name="Shimpo S."/>
            <person name="Takeuchi C."/>
            <person name="Yamada M."/>
            <person name="Tabata S."/>
        </authorList>
    </citation>
    <scope>NUCLEOTIDE SEQUENCE [LARGE SCALE GENOMIC DNA]</scope>
    <source>
        <strain evidence="2">ATCC 29082 / PCC 7421</strain>
    </source>
</reference>
<dbReference type="EnsemblBacteria" id="BAC89780">
    <property type="protein sequence ID" value="BAC89780"/>
    <property type="gene ID" value="BAC89780"/>
</dbReference>
<accession>Q7NJJ3</accession>
<sequence length="94" mass="10801">MLCVRWYLRNPLDHRQMSMGAALEYCRASGHRRVHLWAFAGLAAARQPYDRAGFRLAEQHEDGHWGRPFTLQASNWKSPSKPLPLYRLPIGGSI</sequence>